<evidence type="ECO:0000313" key="1">
    <source>
        <dbReference type="EMBL" id="RNM01029.1"/>
    </source>
</evidence>
<dbReference type="RefSeq" id="WP_123239484.1">
    <property type="nucleotide sequence ID" value="NZ_JAAHBY010000006.1"/>
</dbReference>
<dbReference type="EMBL" id="RJLN01000006">
    <property type="protein sequence ID" value="RNM01029.1"/>
    <property type="molecule type" value="Genomic_DNA"/>
</dbReference>
<keyword evidence="2" id="KW-1185">Reference proteome</keyword>
<dbReference type="Proteomes" id="UP000280698">
    <property type="component" value="Unassembled WGS sequence"/>
</dbReference>
<gene>
    <name evidence="1" type="ORF">EFE23_03890</name>
</gene>
<accession>A0ABX9WL17</accession>
<protein>
    <submittedName>
        <fullName evidence="1">Uncharacterized protein</fullName>
    </submittedName>
</protein>
<name>A0ABX9WL17_9ACTN</name>
<sequence>MSRVDLSWIPAEPDRLRLVDRLERLYKPSMEMSVADAMRNLRALARTAYTIKGNDGVRVRNGFVCLTAPAEGSDRRGLAPADRPPATRIMGRKGVALRLLLTALFEVQTRTDDGKQPGPNTRPLSHAGAGQIAWTDLFASGAEDALDGQTAMTRQDKHRRHLATALGALGRHGLVTFPHWDDARNKQRGFELLVEHGQPGSNVPYTVPAYQDANTFVLPTGLFTRGWISVLTDAELAFLLMAAFMHKRDPEGFILPAGVRSRMLGIGPETYEAHRTLQAFGLVRVTHQRGRSPNGRLAQIAGGGQQPLPDMVQFLPEGLDQEAYGTVTEAIDRLVYH</sequence>
<evidence type="ECO:0000313" key="2">
    <source>
        <dbReference type="Proteomes" id="UP000280698"/>
    </source>
</evidence>
<organism evidence="1 2">
    <name type="scientific">Micromonospora solifontis</name>
    <dbReference type="NCBI Taxonomy" id="2487138"/>
    <lineage>
        <taxon>Bacteria</taxon>
        <taxon>Bacillati</taxon>
        <taxon>Actinomycetota</taxon>
        <taxon>Actinomycetes</taxon>
        <taxon>Micromonosporales</taxon>
        <taxon>Micromonosporaceae</taxon>
        <taxon>Micromonospora</taxon>
    </lineage>
</organism>
<proteinExistence type="predicted"/>
<comment type="caution">
    <text evidence="1">The sequence shown here is derived from an EMBL/GenBank/DDBJ whole genome shotgun (WGS) entry which is preliminary data.</text>
</comment>
<reference evidence="1 2" key="1">
    <citation type="submission" date="2018-11" db="EMBL/GenBank/DDBJ databases">
        <title>Micromonospora sp. PPF5-17, a new actinomycetes isolated from a hot spring soil.</title>
        <authorList>
            <person name="Thawai C."/>
        </authorList>
    </citation>
    <scope>NUCLEOTIDE SEQUENCE [LARGE SCALE GENOMIC DNA]</scope>
    <source>
        <strain evidence="1 2">PPF5-17</strain>
    </source>
</reference>